<protein>
    <recommendedName>
        <fullName evidence="2">histidine kinase</fullName>
        <ecNumber evidence="2">2.7.13.3</ecNumber>
    </recommendedName>
</protein>
<dbReference type="Gene3D" id="1.10.287.130">
    <property type="match status" value="1"/>
</dbReference>
<comment type="catalytic activity">
    <reaction evidence="1">
        <text>ATP + protein L-histidine = ADP + protein N-phospho-L-histidine.</text>
        <dbReference type="EC" id="2.7.13.3"/>
    </reaction>
</comment>
<keyword evidence="5" id="KW-0175">Coiled coil</keyword>
<gene>
    <name evidence="9" type="ORF">FH603_867</name>
</gene>
<keyword evidence="7" id="KW-0732">Signal</keyword>
<feature type="repeat" description="TPR" evidence="4">
    <location>
        <begin position="162"/>
        <end position="195"/>
    </location>
</feature>
<dbReference type="SMART" id="SM00028">
    <property type="entry name" value="TPR"/>
    <property type="match status" value="6"/>
</dbReference>
<keyword evidence="10" id="KW-1185">Reference proteome</keyword>
<keyword evidence="4" id="KW-0802">TPR repeat</keyword>
<comment type="caution">
    <text evidence="9">The sequence shown here is derived from an EMBL/GenBank/DDBJ whole genome shotgun (WGS) entry which is preliminary data.</text>
</comment>
<accession>A0ABR6W2J8</accession>
<evidence type="ECO:0000256" key="2">
    <source>
        <dbReference type="ARBA" id="ARBA00012438"/>
    </source>
</evidence>
<dbReference type="Pfam" id="PF00512">
    <property type="entry name" value="HisKA"/>
    <property type="match status" value="1"/>
</dbReference>
<evidence type="ECO:0000256" key="5">
    <source>
        <dbReference type="SAM" id="Coils"/>
    </source>
</evidence>
<dbReference type="SUPFAM" id="SSF48452">
    <property type="entry name" value="TPR-like"/>
    <property type="match status" value="2"/>
</dbReference>
<keyword evidence="9" id="KW-0808">Transferase</keyword>
<dbReference type="Pfam" id="PF02518">
    <property type="entry name" value="HATPase_c"/>
    <property type="match status" value="1"/>
</dbReference>
<dbReference type="SUPFAM" id="SSF55874">
    <property type="entry name" value="ATPase domain of HSP90 chaperone/DNA topoisomerase II/histidine kinase"/>
    <property type="match status" value="1"/>
</dbReference>
<evidence type="ECO:0000259" key="8">
    <source>
        <dbReference type="PROSITE" id="PS50109"/>
    </source>
</evidence>
<keyword evidence="6" id="KW-0472">Membrane</keyword>
<dbReference type="InterPro" id="IPR004358">
    <property type="entry name" value="Sig_transdc_His_kin-like_C"/>
</dbReference>
<dbReference type="InterPro" id="IPR036097">
    <property type="entry name" value="HisK_dim/P_sf"/>
</dbReference>
<dbReference type="RefSeq" id="WP_186736216.1">
    <property type="nucleotide sequence ID" value="NZ_VFIA01000004.1"/>
</dbReference>
<dbReference type="SUPFAM" id="SSF47384">
    <property type="entry name" value="Homodimeric domain of signal transducing histidine kinase"/>
    <property type="match status" value="1"/>
</dbReference>
<dbReference type="InterPro" id="IPR019734">
    <property type="entry name" value="TPR_rpt"/>
</dbReference>
<dbReference type="SMART" id="SM00388">
    <property type="entry name" value="HisKA"/>
    <property type="match status" value="1"/>
</dbReference>
<dbReference type="GO" id="GO:0016301">
    <property type="term" value="F:kinase activity"/>
    <property type="evidence" value="ECO:0007669"/>
    <property type="project" value="UniProtKB-KW"/>
</dbReference>
<dbReference type="InterPro" id="IPR036890">
    <property type="entry name" value="HATPase_C_sf"/>
</dbReference>
<organism evidence="9 10">
    <name type="scientific">Spirosoma utsteinense</name>
    <dbReference type="NCBI Taxonomy" id="2585773"/>
    <lineage>
        <taxon>Bacteria</taxon>
        <taxon>Pseudomonadati</taxon>
        <taxon>Bacteroidota</taxon>
        <taxon>Cytophagia</taxon>
        <taxon>Cytophagales</taxon>
        <taxon>Cytophagaceae</taxon>
        <taxon>Spirosoma</taxon>
    </lineage>
</organism>
<dbReference type="InterPro" id="IPR003594">
    <property type="entry name" value="HATPase_dom"/>
</dbReference>
<keyword evidence="9" id="KW-0418">Kinase</keyword>
<reference evidence="9 10" key="1">
    <citation type="submission" date="2019-06" db="EMBL/GenBank/DDBJ databases">
        <title>Spirosoma utsteinense sp. nov. isolated from Antarctic ice-free soils.</title>
        <authorList>
            <person name="Tahon G."/>
        </authorList>
    </citation>
    <scope>NUCLEOTIDE SEQUENCE [LARGE SCALE GENOMIC DNA]</scope>
    <source>
        <strain evidence="9 10">LMG 31447</strain>
    </source>
</reference>
<evidence type="ECO:0000256" key="4">
    <source>
        <dbReference type="PROSITE-ProRule" id="PRU00339"/>
    </source>
</evidence>
<dbReference type="SMART" id="SM00387">
    <property type="entry name" value="HATPase_c"/>
    <property type="match status" value="1"/>
</dbReference>
<dbReference type="InterPro" id="IPR003661">
    <property type="entry name" value="HisK_dim/P_dom"/>
</dbReference>
<evidence type="ECO:0000256" key="3">
    <source>
        <dbReference type="ARBA" id="ARBA00022553"/>
    </source>
</evidence>
<feature type="chain" id="PRO_5045832519" description="histidine kinase" evidence="7">
    <location>
        <begin position="22"/>
        <end position="695"/>
    </location>
</feature>
<dbReference type="Pfam" id="PF13424">
    <property type="entry name" value="TPR_12"/>
    <property type="match status" value="3"/>
</dbReference>
<dbReference type="PROSITE" id="PS50005">
    <property type="entry name" value="TPR"/>
    <property type="match status" value="2"/>
</dbReference>
<dbReference type="CDD" id="cd00082">
    <property type="entry name" value="HisKA"/>
    <property type="match status" value="1"/>
</dbReference>
<evidence type="ECO:0000313" key="10">
    <source>
        <dbReference type="Proteomes" id="UP000700732"/>
    </source>
</evidence>
<feature type="coiled-coil region" evidence="5">
    <location>
        <begin position="415"/>
        <end position="445"/>
    </location>
</feature>
<dbReference type="Gene3D" id="3.30.565.10">
    <property type="entry name" value="Histidine kinase-like ATPase, C-terminal domain"/>
    <property type="match status" value="1"/>
</dbReference>
<evidence type="ECO:0000313" key="9">
    <source>
        <dbReference type="EMBL" id="MBC3790378.1"/>
    </source>
</evidence>
<feature type="transmembrane region" description="Helical" evidence="6">
    <location>
        <begin position="393"/>
        <end position="412"/>
    </location>
</feature>
<dbReference type="EMBL" id="VFIA01000004">
    <property type="protein sequence ID" value="MBC3790378.1"/>
    <property type="molecule type" value="Genomic_DNA"/>
</dbReference>
<feature type="signal peptide" evidence="7">
    <location>
        <begin position="1"/>
        <end position="21"/>
    </location>
</feature>
<dbReference type="PANTHER" id="PTHR43065">
    <property type="entry name" value="SENSOR HISTIDINE KINASE"/>
    <property type="match status" value="1"/>
</dbReference>
<dbReference type="InterPro" id="IPR011990">
    <property type="entry name" value="TPR-like_helical_dom_sf"/>
</dbReference>
<dbReference type="PANTHER" id="PTHR43065:SF42">
    <property type="entry name" value="TWO-COMPONENT SENSOR PPRA"/>
    <property type="match status" value="1"/>
</dbReference>
<name>A0ABR6W2J8_9BACT</name>
<dbReference type="PROSITE" id="PS50109">
    <property type="entry name" value="HIS_KIN"/>
    <property type="match status" value="1"/>
</dbReference>
<dbReference type="InterPro" id="IPR005467">
    <property type="entry name" value="His_kinase_dom"/>
</dbReference>
<dbReference type="Gene3D" id="1.25.40.10">
    <property type="entry name" value="Tetratricopeptide repeat domain"/>
    <property type="match status" value="2"/>
</dbReference>
<keyword evidence="3" id="KW-0597">Phosphoprotein</keyword>
<keyword evidence="6" id="KW-0812">Transmembrane</keyword>
<evidence type="ECO:0000256" key="1">
    <source>
        <dbReference type="ARBA" id="ARBA00000085"/>
    </source>
</evidence>
<evidence type="ECO:0000256" key="7">
    <source>
        <dbReference type="SAM" id="SignalP"/>
    </source>
</evidence>
<feature type="domain" description="Histidine kinase" evidence="8">
    <location>
        <begin position="454"/>
        <end position="695"/>
    </location>
</feature>
<dbReference type="EC" id="2.7.13.3" evidence="2"/>
<dbReference type="PRINTS" id="PR00344">
    <property type="entry name" value="BCTRLSENSOR"/>
</dbReference>
<keyword evidence="6" id="KW-1133">Transmembrane helix</keyword>
<dbReference type="Proteomes" id="UP000700732">
    <property type="component" value="Unassembled WGS sequence"/>
</dbReference>
<proteinExistence type="predicted"/>
<sequence length="695" mass="77468">MIIRFAQLVLLVVLTTASLQAQPSADSLRAWLATHPKADTNRVNNMTALSDALRSDDYIQAMQLAHDAQLIAQKLHYPLGEANALFALGVAYGGRTDYATAEQYLRQARQKFEQLGNRLGVARVMGQLGWIDTNRGNYVAALSTGLQCLKLARQLNDPLLLRQTTGRLAMLYNLLGDYEQALRYYTAALDLHQQTGQESSISRLLNGIGELYRNQGDLKKATRYYNKAIRLAQRLGNEGLQAEAESNLAAVEVQQGHTEQALQLGRQALRVMLARGGYEVVSWTYTVLGRAHLQLSEADSAIYYGRRSWNLSRHIGYKEVTRDASDVLAKAYALKNNYREAYRFRELNAAYNDTLSGRQTQQQLALLQQNTLTAERQAQAALQAEADRRQRQWLVSALIGLALVGIVAIVLWRSYRRQQQANEQLRQQQAELQAAQNQLVQSEKMASLGELTAGIAHEIQNPLNFVNNFAEVSVELVDELMEEQQKPERDTELETELLTDLAQNLQKIGHHGQRASGIVRSMLQHSRTSTGQREPTDLNALADEYLRLAYHGLRAKDKTVNAELITDFDPAVGKINVVSQDIGRVLLNLFNNAFYAVQQRQKNGQQDQSYRPTVAVRTKRTGSTVAIHITDTGTGMPDLVKQKIFQPFFTTKPTGEGTGLGLSLAYDIVTKGHTGSMTVESRDGEGTSFVITLPV</sequence>
<feature type="repeat" description="TPR" evidence="4">
    <location>
        <begin position="202"/>
        <end position="235"/>
    </location>
</feature>
<evidence type="ECO:0000256" key="6">
    <source>
        <dbReference type="SAM" id="Phobius"/>
    </source>
</evidence>